<dbReference type="SUPFAM" id="SSF46785">
    <property type="entry name" value="Winged helix' DNA-binding domain"/>
    <property type="match status" value="1"/>
</dbReference>
<dbReference type="SUPFAM" id="SSF46689">
    <property type="entry name" value="Homeodomain-like"/>
    <property type="match status" value="1"/>
</dbReference>
<protein>
    <submittedName>
        <fullName evidence="8">GntR family transcriptional regulator</fullName>
    </submittedName>
</protein>
<evidence type="ECO:0000259" key="6">
    <source>
        <dbReference type="PROSITE" id="PS50949"/>
    </source>
</evidence>
<organism evidence="8 9">
    <name type="scientific">Archangium minus</name>
    <dbReference type="NCBI Taxonomy" id="83450"/>
    <lineage>
        <taxon>Bacteria</taxon>
        <taxon>Pseudomonadati</taxon>
        <taxon>Myxococcota</taxon>
        <taxon>Myxococcia</taxon>
        <taxon>Myxococcales</taxon>
        <taxon>Cystobacterineae</taxon>
        <taxon>Archangiaceae</taxon>
        <taxon>Archangium</taxon>
    </lineage>
</organism>
<evidence type="ECO:0000313" key="9">
    <source>
        <dbReference type="Proteomes" id="UP001611383"/>
    </source>
</evidence>
<dbReference type="Proteomes" id="UP001611383">
    <property type="component" value="Chromosome"/>
</dbReference>
<dbReference type="Gene3D" id="1.10.10.60">
    <property type="entry name" value="Homeodomain-like"/>
    <property type="match status" value="1"/>
</dbReference>
<dbReference type="InterPro" id="IPR036390">
    <property type="entry name" value="WH_DNA-bd_sf"/>
</dbReference>
<proteinExistence type="predicted"/>
<dbReference type="PANTHER" id="PTHR30055:SF151">
    <property type="entry name" value="TRANSCRIPTIONAL REGULATORY PROTEIN"/>
    <property type="match status" value="1"/>
</dbReference>
<dbReference type="InterPro" id="IPR000524">
    <property type="entry name" value="Tscrpt_reg_HTH_GntR"/>
</dbReference>
<dbReference type="InterPro" id="IPR036388">
    <property type="entry name" value="WH-like_DNA-bd_sf"/>
</dbReference>
<feature type="DNA-binding region" description="H-T-H motif" evidence="4">
    <location>
        <begin position="117"/>
        <end position="136"/>
    </location>
</feature>
<dbReference type="InterPro" id="IPR036271">
    <property type="entry name" value="Tet_transcr_reg_TetR-rel_C_sf"/>
</dbReference>
<dbReference type="Gene3D" id="1.10.357.10">
    <property type="entry name" value="Tetracycline Repressor, domain 2"/>
    <property type="match status" value="1"/>
</dbReference>
<dbReference type="InterPro" id="IPR004111">
    <property type="entry name" value="Repressor_TetR_C"/>
</dbReference>
<reference evidence="8 9" key="1">
    <citation type="submission" date="2019-08" db="EMBL/GenBank/DDBJ databases">
        <title>Archangium and Cystobacter genomes.</title>
        <authorList>
            <person name="Chen I.-C.K."/>
            <person name="Wielgoss S."/>
        </authorList>
    </citation>
    <scope>NUCLEOTIDE SEQUENCE [LARGE SCALE GENOMIC DNA]</scope>
    <source>
        <strain evidence="8 9">Cbm 6</strain>
    </source>
</reference>
<evidence type="ECO:0000256" key="1">
    <source>
        <dbReference type="ARBA" id="ARBA00023015"/>
    </source>
</evidence>
<evidence type="ECO:0000259" key="7">
    <source>
        <dbReference type="PROSITE" id="PS50977"/>
    </source>
</evidence>
<dbReference type="RefSeq" id="WP_395806426.1">
    <property type="nucleotide sequence ID" value="NZ_CP043494.1"/>
</dbReference>
<feature type="domain" description="HTH gntR-type" evidence="6">
    <location>
        <begin position="4"/>
        <end position="72"/>
    </location>
</feature>
<evidence type="ECO:0000256" key="3">
    <source>
        <dbReference type="ARBA" id="ARBA00023163"/>
    </source>
</evidence>
<keyword evidence="1" id="KW-0805">Transcription regulation</keyword>
<feature type="region of interest" description="Disordered" evidence="5">
    <location>
        <begin position="69"/>
        <end position="95"/>
    </location>
</feature>
<dbReference type="PANTHER" id="PTHR30055">
    <property type="entry name" value="HTH-TYPE TRANSCRIPTIONAL REGULATOR RUTR"/>
    <property type="match status" value="1"/>
</dbReference>
<evidence type="ECO:0000256" key="2">
    <source>
        <dbReference type="ARBA" id="ARBA00023125"/>
    </source>
</evidence>
<dbReference type="InterPro" id="IPR001647">
    <property type="entry name" value="HTH_TetR"/>
</dbReference>
<dbReference type="Gene3D" id="1.10.10.10">
    <property type="entry name" value="Winged helix-like DNA-binding domain superfamily/Winged helix DNA-binding domain"/>
    <property type="match status" value="1"/>
</dbReference>
<sequence length="314" mass="34867">MKAEPPYVRIVTDIRRRIAAGELRAGDRVPSTRQLAREWGVALATATKALTTLCQQGVLRAVPRVGTVVAAPEPRPSPSPRGTRRRATPQSEQELSRERIVRAALGIADVQGLPELSMRSVAATLGVPTMSLYRHVPGKEELVLLMADAAFAECEFPRNPPPGWRAQLELAMRLHWSLYNRHPWLARVISLTRPHLLPSGMAHTEWVLRALDGLGLELDTMLQVHISLVGFARGIAIELEAEVEAEAETGLSSDEWMKSQNEEMGRILASGHYPMLSRVNAVTDERFDLSLDTLFESGLQRMLDGIAELLRRTR</sequence>
<dbReference type="PROSITE" id="PS50977">
    <property type="entry name" value="HTH_TETR_2"/>
    <property type="match status" value="1"/>
</dbReference>
<gene>
    <name evidence="8" type="ORF">F0U60_35140</name>
</gene>
<name>A0ABY9X056_9BACT</name>
<dbReference type="InterPro" id="IPR050109">
    <property type="entry name" value="HTH-type_TetR-like_transc_reg"/>
</dbReference>
<evidence type="ECO:0000256" key="5">
    <source>
        <dbReference type="SAM" id="MobiDB-lite"/>
    </source>
</evidence>
<keyword evidence="3" id="KW-0804">Transcription</keyword>
<accession>A0ABY9X056</accession>
<feature type="domain" description="HTH tetR-type" evidence="7">
    <location>
        <begin position="94"/>
        <end position="154"/>
    </location>
</feature>
<dbReference type="Pfam" id="PF00392">
    <property type="entry name" value="GntR"/>
    <property type="match status" value="1"/>
</dbReference>
<dbReference type="Pfam" id="PF02909">
    <property type="entry name" value="TetR_C_1"/>
    <property type="match status" value="1"/>
</dbReference>
<evidence type="ECO:0000256" key="4">
    <source>
        <dbReference type="PROSITE-ProRule" id="PRU00335"/>
    </source>
</evidence>
<evidence type="ECO:0000313" key="8">
    <source>
        <dbReference type="EMBL" id="WNG48771.1"/>
    </source>
</evidence>
<dbReference type="Pfam" id="PF00440">
    <property type="entry name" value="TetR_N"/>
    <property type="match status" value="1"/>
</dbReference>
<dbReference type="SMART" id="SM00345">
    <property type="entry name" value="HTH_GNTR"/>
    <property type="match status" value="1"/>
</dbReference>
<dbReference type="EMBL" id="CP043494">
    <property type="protein sequence ID" value="WNG48771.1"/>
    <property type="molecule type" value="Genomic_DNA"/>
</dbReference>
<dbReference type="CDD" id="cd07377">
    <property type="entry name" value="WHTH_GntR"/>
    <property type="match status" value="1"/>
</dbReference>
<keyword evidence="9" id="KW-1185">Reference proteome</keyword>
<keyword evidence="2 4" id="KW-0238">DNA-binding</keyword>
<dbReference type="SUPFAM" id="SSF48498">
    <property type="entry name" value="Tetracyclin repressor-like, C-terminal domain"/>
    <property type="match status" value="1"/>
</dbReference>
<dbReference type="PROSITE" id="PS50949">
    <property type="entry name" value="HTH_GNTR"/>
    <property type="match status" value="1"/>
</dbReference>
<dbReference type="InterPro" id="IPR009057">
    <property type="entry name" value="Homeodomain-like_sf"/>
</dbReference>